<feature type="domain" description="Haemin-degrading HemS/ChuX" evidence="1">
    <location>
        <begin position="214"/>
        <end position="347"/>
    </location>
</feature>
<dbReference type="CDD" id="cd16830">
    <property type="entry name" value="HemS-like_N"/>
    <property type="match status" value="1"/>
</dbReference>
<organism evidence="2 3">
    <name type="scientific">Martelella mediterranea</name>
    <dbReference type="NCBI Taxonomy" id="293089"/>
    <lineage>
        <taxon>Bacteria</taxon>
        <taxon>Pseudomonadati</taxon>
        <taxon>Pseudomonadota</taxon>
        <taxon>Alphaproteobacteria</taxon>
        <taxon>Hyphomicrobiales</taxon>
        <taxon>Aurantimonadaceae</taxon>
        <taxon>Martelella</taxon>
    </lineage>
</organism>
<dbReference type="CDD" id="cd16831">
    <property type="entry name" value="HemS-like_C"/>
    <property type="match status" value="1"/>
</dbReference>
<dbReference type="InterPro" id="IPR053733">
    <property type="entry name" value="Heme_Transport_Util_sf"/>
</dbReference>
<dbReference type="AlphaFoldDB" id="A0A4R3NQM3"/>
<dbReference type="GO" id="GO:0006826">
    <property type="term" value="P:iron ion transport"/>
    <property type="evidence" value="ECO:0007669"/>
    <property type="project" value="InterPro"/>
</dbReference>
<evidence type="ECO:0000313" key="2">
    <source>
        <dbReference type="EMBL" id="TCT37875.1"/>
    </source>
</evidence>
<dbReference type="InterPro" id="IPR007845">
    <property type="entry name" value="HemS/ChuX_dom"/>
</dbReference>
<reference evidence="2 3" key="1">
    <citation type="submission" date="2019-03" db="EMBL/GenBank/DDBJ databases">
        <title>Freshwater and sediment microbial communities from various areas in North America, analyzing microbe dynamics in response to fracking.</title>
        <authorList>
            <person name="Lamendella R."/>
        </authorList>
    </citation>
    <scope>NUCLEOTIDE SEQUENCE [LARGE SCALE GENOMIC DNA]</scope>
    <source>
        <strain evidence="2 3">175.2</strain>
    </source>
</reference>
<accession>A0A4R3NQM3</accession>
<dbReference type="Proteomes" id="UP000295097">
    <property type="component" value="Unassembled WGS sequence"/>
</dbReference>
<protein>
    <submittedName>
        <fullName evidence="2">Putative hemin transport protein</fullName>
    </submittedName>
</protein>
<evidence type="ECO:0000313" key="3">
    <source>
        <dbReference type="Proteomes" id="UP000295097"/>
    </source>
</evidence>
<name>A0A4R3NQM3_9HYPH</name>
<feature type="domain" description="Haemin-degrading HemS/ChuX" evidence="1">
    <location>
        <begin position="32"/>
        <end position="160"/>
    </location>
</feature>
<dbReference type="RefSeq" id="WP_132311708.1">
    <property type="nucleotide sequence ID" value="NZ_SMAR01000016.1"/>
</dbReference>
<dbReference type="Pfam" id="PF05171">
    <property type="entry name" value="HemS"/>
    <property type="match status" value="2"/>
</dbReference>
<dbReference type="OrthoDB" id="316630at2"/>
<dbReference type="EMBL" id="SMAR01000016">
    <property type="protein sequence ID" value="TCT37875.1"/>
    <property type="molecule type" value="Genomic_DNA"/>
</dbReference>
<gene>
    <name evidence="2" type="ORF">EDC90_101661</name>
</gene>
<dbReference type="SUPFAM" id="SSF144064">
    <property type="entry name" value="Heme iron utilization protein-like"/>
    <property type="match status" value="1"/>
</dbReference>
<sequence>MNTTPLPGPDQIRAYRAENATMRERDIAAALGVSEAALVAAEVGFSATRISPDPAHLLAHAERLGEIMALSRNENAVHEKIGVFENIRSGKKSAIVLGENIDLRIFPSRWAHAFAVTKTDKDGNEKLSLQYFDQSGTAVFKLHMRPASNLEAYHHFVETYRLDDQIRTVEPQAITAHDTDHTRDRDAVDVELLRDRWTALTDTHQFFGMLNDLKVHRQTAIASVGDDYAFRLADEAVPALLHEASKLPELPIMAFVANNGIVQIHSGPVLRIVEMGPWINVMDPTFHLHLRRDRIAETWLVRKPTSDGHVTSIEAFDASGNMIIQFFGKRLEGYAERPLWRELTESLPRHQATQAA</sequence>
<dbReference type="Gene3D" id="3.40.1570.10">
    <property type="entry name" value="HemS/ChuS/ChuX like domains"/>
    <property type="match status" value="2"/>
</dbReference>
<keyword evidence="3" id="KW-1185">Reference proteome</keyword>
<proteinExistence type="predicted"/>
<evidence type="ECO:0000259" key="1">
    <source>
        <dbReference type="Pfam" id="PF05171"/>
    </source>
</evidence>
<comment type="caution">
    <text evidence="2">The sequence shown here is derived from an EMBL/GenBank/DDBJ whole genome shotgun (WGS) entry which is preliminary data.</text>
</comment>